<protein>
    <submittedName>
        <fullName evidence="2">Uncharacterized protein</fullName>
    </submittedName>
</protein>
<gene>
    <name evidence="2" type="ORF">PGTUg99_027216</name>
</gene>
<dbReference type="Proteomes" id="UP000325313">
    <property type="component" value="Unassembled WGS sequence"/>
</dbReference>
<dbReference type="AlphaFoldDB" id="A0A5B0PJ30"/>
<comment type="caution">
    <text evidence="2">The sequence shown here is derived from an EMBL/GenBank/DDBJ whole genome shotgun (WGS) entry which is preliminary data.</text>
</comment>
<feature type="region of interest" description="Disordered" evidence="1">
    <location>
        <begin position="27"/>
        <end position="88"/>
    </location>
</feature>
<sequence>MEWVGNAARNEPTQYHYLLNNVAQAPSMRTDGPSHLMVLFPSGGNSPQSNTISSDEATVDQRETGNIPRDPFVGKDEENQPNQKKQRVDLELRLGHSASKRDNQRAYLPRSSLSNFLYHGNVPSSV</sequence>
<evidence type="ECO:0000256" key="1">
    <source>
        <dbReference type="SAM" id="MobiDB-lite"/>
    </source>
</evidence>
<dbReference type="EMBL" id="VDEP01000340">
    <property type="protein sequence ID" value="KAA1100600.1"/>
    <property type="molecule type" value="Genomic_DNA"/>
</dbReference>
<evidence type="ECO:0000313" key="2">
    <source>
        <dbReference type="EMBL" id="KAA1100600.1"/>
    </source>
</evidence>
<name>A0A5B0PJ30_PUCGR</name>
<reference evidence="2 3" key="1">
    <citation type="submission" date="2019-05" db="EMBL/GenBank/DDBJ databases">
        <title>Emergence of the Ug99 lineage of the wheat stem rust pathogen through somatic hybridization.</title>
        <authorList>
            <person name="Li F."/>
            <person name="Upadhyaya N.M."/>
            <person name="Sperschneider J."/>
            <person name="Matny O."/>
            <person name="Nguyen-Phuc H."/>
            <person name="Mago R."/>
            <person name="Raley C."/>
            <person name="Miller M.E."/>
            <person name="Silverstein K.A.T."/>
            <person name="Henningsen E."/>
            <person name="Hirsch C.D."/>
            <person name="Visser B."/>
            <person name="Pretorius Z.A."/>
            <person name="Steffenson B.J."/>
            <person name="Schwessinger B."/>
            <person name="Dodds P.N."/>
            <person name="Figueroa M."/>
        </authorList>
    </citation>
    <scope>NUCLEOTIDE SEQUENCE [LARGE SCALE GENOMIC DNA]</scope>
    <source>
        <strain evidence="2 3">Ug99</strain>
    </source>
</reference>
<organism evidence="2 3">
    <name type="scientific">Puccinia graminis f. sp. tritici</name>
    <dbReference type="NCBI Taxonomy" id="56615"/>
    <lineage>
        <taxon>Eukaryota</taxon>
        <taxon>Fungi</taxon>
        <taxon>Dikarya</taxon>
        <taxon>Basidiomycota</taxon>
        <taxon>Pucciniomycotina</taxon>
        <taxon>Pucciniomycetes</taxon>
        <taxon>Pucciniales</taxon>
        <taxon>Pucciniaceae</taxon>
        <taxon>Puccinia</taxon>
    </lineage>
</organism>
<accession>A0A5B0PJ30</accession>
<proteinExistence type="predicted"/>
<feature type="compositionally biased region" description="Polar residues" evidence="1">
    <location>
        <begin position="43"/>
        <end position="56"/>
    </location>
</feature>
<evidence type="ECO:0000313" key="3">
    <source>
        <dbReference type="Proteomes" id="UP000325313"/>
    </source>
</evidence>